<organism evidence="1 2">
    <name type="scientific">Favolaschia claudopus</name>
    <dbReference type="NCBI Taxonomy" id="2862362"/>
    <lineage>
        <taxon>Eukaryota</taxon>
        <taxon>Fungi</taxon>
        <taxon>Dikarya</taxon>
        <taxon>Basidiomycota</taxon>
        <taxon>Agaricomycotina</taxon>
        <taxon>Agaricomycetes</taxon>
        <taxon>Agaricomycetidae</taxon>
        <taxon>Agaricales</taxon>
        <taxon>Marasmiineae</taxon>
        <taxon>Mycenaceae</taxon>
        <taxon>Favolaschia</taxon>
    </lineage>
</organism>
<protein>
    <submittedName>
        <fullName evidence="1">F-box domain-containing protein</fullName>
    </submittedName>
</protein>
<dbReference type="InterPro" id="IPR032675">
    <property type="entry name" value="LRR_dom_sf"/>
</dbReference>
<dbReference type="Proteomes" id="UP001362999">
    <property type="component" value="Unassembled WGS sequence"/>
</dbReference>
<dbReference type="SUPFAM" id="SSF52047">
    <property type="entry name" value="RNI-like"/>
    <property type="match status" value="1"/>
</dbReference>
<dbReference type="AlphaFoldDB" id="A0AAW0C9U8"/>
<keyword evidence="2" id="KW-1185">Reference proteome</keyword>
<comment type="caution">
    <text evidence="1">The sequence shown here is derived from an EMBL/GenBank/DDBJ whole genome shotgun (WGS) entry which is preliminary data.</text>
</comment>
<dbReference type="EMBL" id="JAWWNJ010000019">
    <property type="protein sequence ID" value="KAK7035746.1"/>
    <property type="molecule type" value="Genomic_DNA"/>
</dbReference>
<accession>A0AAW0C9U8</accession>
<sequence length="469" mass="53143">MLLDDDLPFPFSRLPFDVTELILSRVDSRRDLISFAATSSECKELVVPRHSEYRELRVRDKPEVWAHLCQRPDLAKNVRRVTIQGPTTKSKPERYPTTLLDSTVLPEVDTAQTIASICQALGNMEYLRSFTWIAACTPTDPYVESRHLYRDIFSALKTSKSLCEFKMVDTMPSPGVSVEEENYPLWHIANLQSLFLGHSGWWRQGLESLLTRSPNLQALDISLSLELGAEVLASCCFPQLRQLNLNTTSSNSTADIVKFLQNHPTIQSLRWYPNAGLANSVVGHGSLPNLKCLHSHHSVASSILADLTVPNRTIECVSQLSLDEPTLAILDAIDTSHLRDIRIWRYSGLESVGRFAESFPSLTRLEIPKFGIPTRDDAQNDYTIDDYILTLSKFRNLEYLVDSALWPLLLLEDSPNKINSLVCQCPNLQRLGYFDTNKLEYLDIVFHRDEHGGQASWSEEAAETEWYEA</sequence>
<name>A0AAW0C9U8_9AGAR</name>
<evidence type="ECO:0000313" key="1">
    <source>
        <dbReference type="EMBL" id="KAK7035746.1"/>
    </source>
</evidence>
<reference evidence="1 2" key="1">
    <citation type="journal article" date="2024" name="J Genomics">
        <title>Draft genome sequencing and assembly of Favolaschia claudopus CIRM-BRFM 2984 isolated from oak limbs.</title>
        <authorList>
            <person name="Navarro D."/>
            <person name="Drula E."/>
            <person name="Chaduli D."/>
            <person name="Cazenave R."/>
            <person name="Ahrendt S."/>
            <person name="Wang J."/>
            <person name="Lipzen A."/>
            <person name="Daum C."/>
            <person name="Barry K."/>
            <person name="Grigoriev I.V."/>
            <person name="Favel A."/>
            <person name="Rosso M.N."/>
            <person name="Martin F."/>
        </authorList>
    </citation>
    <scope>NUCLEOTIDE SEQUENCE [LARGE SCALE GENOMIC DNA]</scope>
    <source>
        <strain evidence="1 2">CIRM-BRFM 2984</strain>
    </source>
</reference>
<dbReference type="Gene3D" id="3.80.10.10">
    <property type="entry name" value="Ribonuclease Inhibitor"/>
    <property type="match status" value="1"/>
</dbReference>
<gene>
    <name evidence="1" type="ORF">R3P38DRAFT_2908840</name>
</gene>
<proteinExistence type="predicted"/>
<evidence type="ECO:0000313" key="2">
    <source>
        <dbReference type="Proteomes" id="UP001362999"/>
    </source>
</evidence>